<dbReference type="EC" id="3.1.-.-" evidence="3"/>
<dbReference type="eggNOG" id="COG3385">
    <property type="taxonomic scope" value="Bacteria"/>
</dbReference>
<dbReference type="InterPro" id="IPR047658">
    <property type="entry name" value="IS4-like_transpos"/>
</dbReference>
<dbReference type="InterPro" id="IPR012337">
    <property type="entry name" value="RNaseH-like_sf"/>
</dbReference>
<dbReference type="Pfam" id="PF01609">
    <property type="entry name" value="DDE_Tnp_1"/>
    <property type="match status" value="1"/>
</dbReference>
<dbReference type="NCBIfam" id="NF033591">
    <property type="entry name" value="transpos_IS4_2"/>
    <property type="match status" value="1"/>
</dbReference>
<dbReference type="OrthoDB" id="6310056at2"/>
<evidence type="ECO:0000259" key="2">
    <source>
        <dbReference type="Pfam" id="PF01609"/>
    </source>
</evidence>
<feature type="transmembrane region" description="Helical" evidence="1">
    <location>
        <begin position="26"/>
        <end position="52"/>
    </location>
</feature>
<keyword evidence="3" id="KW-0378">Hydrolase</keyword>
<comment type="caution">
    <text evidence="3">The sequence shown here is derived from an EMBL/GenBank/DDBJ whole genome shotgun (WGS) entry which is preliminary data.</text>
</comment>
<name>G2JBB5_9BURK</name>
<proteinExistence type="predicted"/>
<dbReference type="STRING" id="1070319.CAGGBEG34_30031"/>
<accession>G2JBB5</accession>
<evidence type="ECO:0000313" key="4">
    <source>
        <dbReference type="Proteomes" id="UP000054051"/>
    </source>
</evidence>
<protein>
    <submittedName>
        <fullName evidence="3">Family:IS4, Group:IS50 transposase (Complete)</fullName>
        <ecNumber evidence="3">3.1.-.-</ecNumber>
    </submittedName>
</protein>
<dbReference type="EMBL" id="CAFB01000058">
    <property type="protein sequence ID" value="CCD30069.1"/>
    <property type="molecule type" value="Genomic_DNA"/>
</dbReference>
<dbReference type="Proteomes" id="UP000054051">
    <property type="component" value="Unassembled WGS sequence"/>
</dbReference>
<keyword evidence="1" id="KW-0812">Transmembrane</keyword>
<dbReference type="GO" id="GO:0004803">
    <property type="term" value="F:transposase activity"/>
    <property type="evidence" value="ECO:0007669"/>
    <property type="project" value="InterPro"/>
</dbReference>
<evidence type="ECO:0000313" key="3">
    <source>
        <dbReference type="EMBL" id="CCD30069.1"/>
    </source>
</evidence>
<dbReference type="GO" id="GO:0006313">
    <property type="term" value="P:DNA transposition"/>
    <property type="evidence" value="ECO:0007669"/>
    <property type="project" value="InterPro"/>
</dbReference>
<keyword evidence="1" id="KW-0472">Membrane</keyword>
<feature type="domain" description="Transposase IS4-like" evidence="2">
    <location>
        <begin position="94"/>
        <end position="296"/>
    </location>
</feature>
<keyword evidence="1" id="KW-1133">Transmembrane helix</keyword>
<evidence type="ECO:0000256" key="1">
    <source>
        <dbReference type="SAM" id="Phobius"/>
    </source>
</evidence>
<feature type="transmembrane region" description="Helical" evidence="1">
    <location>
        <begin position="106"/>
        <end position="127"/>
    </location>
</feature>
<sequence length="369" mass="42193">MLAALSELQASLKHHLSWNKARISCFAHMLLGLFSAGSVSLKAIAVAGSGAAQRDSRYRRLQRFFAGFKIDIAPIARWIFNLCFQPGEKVYLTIDRTNWKWGKRHINIFMLAATYKGLAIPLFWTVLPKGGSSNHEEQYSLLQQFLDAFGRDCIAGVLADREFANGYLCQWLQVRQIPFYIRIKGNTFTRTQGKRDWAAKQLFSRLNPKDAMTLPAAVALFDQTVPVYLSGSRSERGELLIVATNHPNPKDALSIYKRRWEIESLFQSFKGRGFRFEETHITDPERMTKLTTLLAIGFVWAHKVGEWHAKTQPVLSKQFPEGSRPQYTFFRYGLDFLREVISPFRWVAERFSQCVQVLAGAEPQPVYAS</sequence>
<dbReference type="InterPro" id="IPR002559">
    <property type="entry name" value="Transposase_11"/>
</dbReference>
<reference evidence="3 4" key="1">
    <citation type="submission" date="2011-08" db="EMBL/GenBank/DDBJ databases">
        <title>The genome of the obligate endobacterium of an arbuscular mycorrhizal fungus reveals an interphylum network of nutritional interactions.</title>
        <authorList>
            <person name="Ghignone S."/>
            <person name="Salvioli A."/>
            <person name="Anca I."/>
            <person name="Lumini E."/>
            <person name="Ortu G."/>
            <person name="Petiti L."/>
            <person name="Cruveiller S."/>
            <person name="Bianciotto V."/>
            <person name="Piffanelli P."/>
            <person name="Lanfranco L."/>
            <person name="Bonfante P."/>
        </authorList>
    </citation>
    <scope>NUCLEOTIDE SEQUENCE [LARGE SCALE GENOMIC DNA]</scope>
    <source>
        <strain evidence="3 4">BEG34</strain>
    </source>
</reference>
<dbReference type="GO" id="GO:0003677">
    <property type="term" value="F:DNA binding"/>
    <property type="evidence" value="ECO:0007669"/>
    <property type="project" value="InterPro"/>
</dbReference>
<organism evidence="3 4">
    <name type="scientific">Candidatus Glomeribacter gigasporarum BEG34</name>
    <dbReference type="NCBI Taxonomy" id="1070319"/>
    <lineage>
        <taxon>Bacteria</taxon>
        <taxon>Pseudomonadati</taxon>
        <taxon>Pseudomonadota</taxon>
        <taxon>Betaproteobacteria</taxon>
        <taxon>Burkholderiales</taxon>
        <taxon>Burkholderiaceae</taxon>
        <taxon>Candidatus Glomeribacter</taxon>
    </lineage>
</organism>
<keyword evidence="4" id="KW-1185">Reference proteome</keyword>
<gene>
    <name evidence="3" type="ORF">CAGGBEG34_30031</name>
</gene>
<dbReference type="RefSeq" id="WP_006683146.1">
    <property type="nucleotide sequence ID" value="NZ_CAFB01000058.1"/>
</dbReference>
<dbReference type="GO" id="GO:0016787">
    <property type="term" value="F:hydrolase activity"/>
    <property type="evidence" value="ECO:0007669"/>
    <property type="project" value="UniProtKB-KW"/>
</dbReference>
<dbReference type="AlphaFoldDB" id="G2JBB5"/>
<dbReference type="SUPFAM" id="SSF53098">
    <property type="entry name" value="Ribonuclease H-like"/>
    <property type="match status" value="1"/>
</dbReference>